<protein>
    <submittedName>
        <fullName evidence="11">NFX1-type zinc finger-containing protein 1 isoform X2</fullName>
    </submittedName>
</protein>
<dbReference type="Pfam" id="PF13086">
    <property type="entry name" value="AAA_11"/>
    <property type="match status" value="2"/>
</dbReference>
<dbReference type="KEGG" id="nlo:107227116"/>
<dbReference type="Proteomes" id="UP000829291">
    <property type="component" value="Chromosome 3"/>
</dbReference>
<dbReference type="Pfam" id="PF20173">
    <property type="entry name" value="ZnF_RZ-type"/>
    <property type="match status" value="1"/>
</dbReference>
<dbReference type="PANTHER" id="PTHR10887">
    <property type="entry name" value="DNA2/NAM7 HELICASE FAMILY"/>
    <property type="match status" value="1"/>
</dbReference>
<dbReference type="CDD" id="cd18808">
    <property type="entry name" value="SF1_C_Upf1"/>
    <property type="match status" value="1"/>
</dbReference>
<evidence type="ECO:0000256" key="7">
    <source>
        <dbReference type="ARBA" id="ARBA00022859"/>
    </source>
</evidence>
<dbReference type="PANTHER" id="PTHR10887:SF341">
    <property type="entry name" value="NFX1-TYPE ZINC FINGER-CONTAINING PROTEIN 1"/>
    <property type="match status" value="1"/>
</dbReference>
<dbReference type="CDD" id="cd06008">
    <property type="entry name" value="NF-X1-zinc-finger"/>
    <property type="match status" value="2"/>
</dbReference>
<dbReference type="InterPro" id="IPR046439">
    <property type="entry name" value="ZF_RZ_dom"/>
</dbReference>
<keyword evidence="10" id="KW-1185">Reference proteome</keyword>
<evidence type="ECO:0000256" key="1">
    <source>
        <dbReference type="ARBA" id="ARBA00004496"/>
    </source>
</evidence>
<sequence length="2005" mass="230423">MRRSNDHDNWRSRNGSSEEKSNGDTEGGFQRHFHSRLKGTKPTPQYEVYNRSSNHGYPNRSAYNIQETNSFTRSRYHRQHSSYKPSGNIFTWDTRIGATCNAEYFNFTHLEQLDKMTSDRVIATLMKQRTEFEQFLNSTFTPDALVMTVRVLKNLCKGNFTENMTGILSRACSETFLKSLETYLMSLPFENESAAKKSNNIYWEDRNGFWKNLIEIFQTMVDLLPSKARDELPGILDKMNIIITSIENNQDYVIDKNVKTAALDMSNKLQSQLQIFEMKSAIHAKRPEELEESPPEDFRSLSIIPTKKDLLDSHPFIRINKVKEAYSSVEHYLDVQFRLLREDFIGPLRDGIDEYLNDFNQRRNKNLRIYKKVRFVIPNSDDFGVIRDGVEIFFGIKNNINWRDSKRLIFGGLLCLSNDNFNTILFATISHRDEKYLEKGILTIKPCGGTEITSEFYDSDFVMLEPKLYFEPYFVVLNAMLHMNERNFPMRNYLVDADTSTFRPRYINSTYLTFGETIFSYKGIELPVASNRTWPSAQELNLDEMQYKAFKSALTQELVLIQGPPGTGKTFLALQIIRTILENREYWLKHGPVMVVCLTNHALDQILDGILKYTDSIVRVGSRSSNPRLEQCSIKNKRSNSFIFSDSARNAQSNMHFAKRKLQYNIQEIKETCNVIENLTQENSIVSVYELQKYCRESALYELNNQDLLKRLFGFSAEYITVEQLLKHRATLRHKNFEWKSNLVEPVTRKNSTYSTHELDMPWQTQLFSKLFFSLGLCEFVIPLECIDELIHENYAQMHLCTNEMSILPFNPTTELEYDITELRKLRSKLQQQLAQHPLLTTEKNRRPQHPNWEEYWRWITISYENAMSTLAELKKRSGYLLQELKNAKEYFDLEILQEHEVIGITTTAAARLHTSIRALHAPIVLVEEAAEILEAHVVCSLTKSCQHLILVGDHKQLRPKAAVHKLGTKYNLNISLFERMINIHGDYTQLTNQHRMRPEIAALICPSIYDTLYNHESVCAYPPIEGVSKNLFFLHHEHKEVSSDHNDDTWTNPHEAKFLVAFARHLILQGYDVSEITIVCTYAGQLFVLIKERERYSILRNLRITTIDNYQGEENKIILLSLVRNNEEGNVGFLSEENRVCVALSRARAGLYIMGNMHNLTTNNHIWPKIKNVLENDNAIGDCLELQCQIHPDELLSVQSSMDFQKSPEGGCLRKCDTKLSCGHTCLSVCHVLDRKHVAEHKCHQPCRKACPKGHPCPFTCSQTCKDCLVFEDRELKCGHTVPVPCWVDSGSFLCPVMVNGTLPDCNHTVVKPCHKSVKDYPCSYPCDVRVPCGHSCELNCHVNDDPDHLTYMCQKECTKTNLNCTMNHVCKKQCSEKCILCDIKMKKERSCGHYFDCLCSEDVEGIVCNKPCKRDMDCGHKCQLKCSEICGKCQVIVEKTSTCGHNIKLKCCEEATSSKCSNECKLKLACGHPCKAKCKDPCTTACKLMVRRSELGLCGHNFSVPCYLQGTRNLLELLKYCKEPCMTELACGHICKGNCGYCKQGRIHTPCGEICGNILVCGHKCEVPCRQECPPCKKVCEVKCRHNRCNKKCGEPCTPCKEKCGWGCSHSKCTKSCSELCDREPCNEECPKLLKCGHPCVGFCGEPCPPLCRICNKEELIDEFFFGNEDEPNARFILLEDCGHCIESEGLLKWVSERSDPIQMKTCPRCKTFISKCMRIMNQIKTDVADVQAIKKKIFGDQTCLLNQQQLFVKEIKRMQENRISQSFPDLNNFLKILHTKVFPMTKKKRRQVLDVRATEATKITLNILQHVIEKLENIDPTITIYPWLNDQVVMLVQSLSIRGQISNQEINDIEKELQRLHYMAEICKMNLQIVFQHNDTVEHEIDFINLVEKLTSVHKFTEERELDIKNQIHLLTPLLDMKKVILMDNERKMIVKAMGYKQGHWFKCPNGHIYTIGDCGGAMEESNCNECGAAIGGGSHRLRSDNSLATDMDGATRPAWPL</sequence>
<dbReference type="InterPro" id="IPR041679">
    <property type="entry name" value="DNA2/NAM7-like_C"/>
</dbReference>
<feature type="compositionally biased region" description="Basic and acidic residues" evidence="8">
    <location>
        <begin position="1"/>
        <end position="23"/>
    </location>
</feature>
<evidence type="ECO:0000256" key="3">
    <source>
        <dbReference type="ARBA" id="ARBA00022723"/>
    </source>
</evidence>
<evidence type="ECO:0000313" key="10">
    <source>
        <dbReference type="Proteomes" id="UP000829291"/>
    </source>
</evidence>
<evidence type="ECO:0000256" key="2">
    <source>
        <dbReference type="ARBA" id="ARBA00022490"/>
    </source>
</evidence>
<dbReference type="RefSeq" id="XP_015523650.2">
    <property type="nucleotide sequence ID" value="XM_015668164.2"/>
</dbReference>
<dbReference type="OrthoDB" id="2423195at2759"/>
<comment type="subcellular location">
    <subcellularLocation>
        <location evidence="1">Cytoplasm</location>
    </subcellularLocation>
</comment>
<dbReference type="GO" id="GO:0002376">
    <property type="term" value="P:immune system process"/>
    <property type="evidence" value="ECO:0007669"/>
    <property type="project" value="UniProtKB-KW"/>
</dbReference>
<dbReference type="GO" id="GO:0005737">
    <property type="term" value="C:cytoplasm"/>
    <property type="evidence" value="ECO:0007669"/>
    <property type="project" value="UniProtKB-SubCell"/>
</dbReference>
<keyword evidence="5" id="KW-0863">Zinc-finger</keyword>
<dbReference type="GO" id="GO:0008270">
    <property type="term" value="F:zinc ion binding"/>
    <property type="evidence" value="ECO:0007669"/>
    <property type="project" value="UniProtKB-KW"/>
</dbReference>
<keyword evidence="2" id="KW-0963">Cytoplasm</keyword>
<organism evidence="11">
    <name type="scientific">Neodiprion lecontei</name>
    <name type="common">Redheaded pine sawfly</name>
    <dbReference type="NCBI Taxonomy" id="441921"/>
    <lineage>
        <taxon>Eukaryota</taxon>
        <taxon>Metazoa</taxon>
        <taxon>Ecdysozoa</taxon>
        <taxon>Arthropoda</taxon>
        <taxon>Hexapoda</taxon>
        <taxon>Insecta</taxon>
        <taxon>Pterygota</taxon>
        <taxon>Neoptera</taxon>
        <taxon>Endopterygota</taxon>
        <taxon>Hymenoptera</taxon>
        <taxon>Tenthredinoidea</taxon>
        <taxon>Diprionidae</taxon>
        <taxon>Diprioninae</taxon>
        <taxon>Neodiprion</taxon>
    </lineage>
</organism>
<dbReference type="GeneID" id="107227116"/>
<keyword evidence="4" id="KW-0677">Repeat</keyword>
<dbReference type="SMART" id="SM00438">
    <property type="entry name" value="ZnF_NFX"/>
    <property type="match status" value="6"/>
</dbReference>
<evidence type="ECO:0000256" key="8">
    <source>
        <dbReference type="SAM" id="MobiDB-lite"/>
    </source>
</evidence>
<evidence type="ECO:0000256" key="5">
    <source>
        <dbReference type="ARBA" id="ARBA00022771"/>
    </source>
</evidence>
<dbReference type="Gene3D" id="3.40.50.300">
    <property type="entry name" value="P-loop containing nucleotide triphosphate hydrolases"/>
    <property type="match status" value="3"/>
</dbReference>
<dbReference type="Pfam" id="PF25396">
    <property type="entry name" value="ZNFX1"/>
    <property type="match status" value="1"/>
</dbReference>
<dbReference type="InterPro" id="IPR057373">
    <property type="entry name" value="ZNFX1"/>
</dbReference>
<reference evidence="11" key="1">
    <citation type="submission" date="2025-08" db="UniProtKB">
        <authorList>
            <consortium name="RefSeq"/>
        </authorList>
    </citation>
    <scope>IDENTIFICATION</scope>
    <source>
        <tissue evidence="11">Thorax and Abdomen</tissue>
    </source>
</reference>
<dbReference type="SUPFAM" id="SSF52540">
    <property type="entry name" value="P-loop containing nucleoside triphosphate hydrolases"/>
    <property type="match status" value="1"/>
</dbReference>
<evidence type="ECO:0000259" key="9">
    <source>
        <dbReference type="PROSITE" id="PS51981"/>
    </source>
</evidence>
<dbReference type="InterPro" id="IPR041677">
    <property type="entry name" value="DNA2/NAM7_AAA_11"/>
</dbReference>
<feature type="compositionally biased region" description="Polar residues" evidence="8">
    <location>
        <begin position="50"/>
        <end position="62"/>
    </location>
</feature>
<feature type="region of interest" description="Disordered" evidence="8">
    <location>
        <begin position="1"/>
        <end position="62"/>
    </location>
</feature>
<dbReference type="GO" id="GO:0004386">
    <property type="term" value="F:helicase activity"/>
    <property type="evidence" value="ECO:0007669"/>
    <property type="project" value="InterPro"/>
</dbReference>
<keyword evidence="7" id="KW-0391">Immunity</keyword>
<evidence type="ECO:0000256" key="4">
    <source>
        <dbReference type="ARBA" id="ARBA00022737"/>
    </source>
</evidence>
<dbReference type="PROSITE" id="PS51981">
    <property type="entry name" value="ZF_RZ"/>
    <property type="match status" value="1"/>
</dbReference>
<name>A0A6J0CB68_NEOLC</name>
<dbReference type="InterPro" id="IPR047187">
    <property type="entry name" value="SF1_C_Upf1"/>
</dbReference>
<proteinExistence type="predicted"/>
<dbReference type="InterPro" id="IPR027417">
    <property type="entry name" value="P-loop_NTPase"/>
</dbReference>
<keyword evidence="6" id="KW-0862">Zinc</keyword>
<accession>A0A6J0CB68</accession>
<evidence type="ECO:0000313" key="11">
    <source>
        <dbReference type="RefSeq" id="XP_015523650.2"/>
    </source>
</evidence>
<dbReference type="InterPro" id="IPR045055">
    <property type="entry name" value="DNA2/NAM7-like"/>
</dbReference>
<feature type="domain" description="RZ-type" evidence="9">
    <location>
        <begin position="1929"/>
        <end position="1998"/>
    </location>
</feature>
<gene>
    <name evidence="11" type="primary">LOC107227116</name>
</gene>
<dbReference type="InterPro" id="IPR000967">
    <property type="entry name" value="Znf_NFX1"/>
</dbReference>
<evidence type="ECO:0000256" key="6">
    <source>
        <dbReference type="ARBA" id="ARBA00022833"/>
    </source>
</evidence>
<keyword evidence="3" id="KW-0479">Metal-binding</keyword>
<dbReference type="InParanoid" id="A0A6J0CB68"/>
<dbReference type="GO" id="GO:0031048">
    <property type="term" value="P:regulatory ncRNA-mediated heterochromatin formation"/>
    <property type="evidence" value="ECO:0007669"/>
    <property type="project" value="TreeGrafter"/>
</dbReference>
<dbReference type="Pfam" id="PF13087">
    <property type="entry name" value="AAA_12"/>
    <property type="match status" value="1"/>
</dbReference>
<dbReference type="GO" id="GO:0031380">
    <property type="term" value="C:nuclear RNA-directed RNA polymerase complex"/>
    <property type="evidence" value="ECO:0007669"/>
    <property type="project" value="TreeGrafter"/>
</dbReference>